<comment type="subcellular location">
    <subcellularLocation>
        <location evidence="1">Membrane</location>
        <topology evidence="1">Multi-pass membrane protein</topology>
    </subcellularLocation>
</comment>
<evidence type="ECO:0000256" key="6">
    <source>
        <dbReference type="ARBA" id="ARBA00023136"/>
    </source>
</evidence>
<evidence type="ECO:0000256" key="3">
    <source>
        <dbReference type="ARBA" id="ARBA00022448"/>
    </source>
</evidence>
<dbReference type="PROSITE" id="PS00217">
    <property type="entry name" value="SUGAR_TRANSPORT_2"/>
    <property type="match status" value="1"/>
</dbReference>
<evidence type="ECO:0000256" key="10">
    <source>
        <dbReference type="SAM" id="Phobius"/>
    </source>
</evidence>
<keyword evidence="13" id="KW-1185">Reference proteome</keyword>
<dbReference type="EMBL" id="JAPDRN010000105">
    <property type="protein sequence ID" value="KAJ9622834.1"/>
    <property type="molecule type" value="Genomic_DNA"/>
</dbReference>
<dbReference type="InterPro" id="IPR036259">
    <property type="entry name" value="MFS_trans_sf"/>
</dbReference>
<dbReference type="FunFam" id="1.20.1250.20:FF:000073">
    <property type="entry name" value="MFS myo-inositol transporter, putative"/>
    <property type="match status" value="1"/>
</dbReference>
<gene>
    <name evidence="12" type="ORF">H2204_011443</name>
</gene>
<comment type="catalytic activity">
    <reaction evidence="7">
        <text>myo-inositol(out) + H(+)(out) = myo-inositol(in) + H(+)(in)</text>
        <dbReference type="Rhea" id="RHEA:60364"/>
        <dbReference type="ChEBI" id="CHEBI:15378"/>
        <dbReference type="ChEBI" id="CHEBI:17268"/>
    </reaction>
</comment>
<keyword evidence="4 10" id="KW-0812">Transmembrane</keyword>
<dbReference type="SUPFAM" id="SSF103473">
    <property type="entry name" value="MFS general substrate transporter"/>
    <property type="match status" value="1"/>
</dbReference>
<keyword evidence="5 10" id="KW-1133">Transmembrane helix</keyword>
<feature type="compositionally biased region" description="Basic and acidic residues" evidence="9">
    <location>
        <begin position="1"/>
        <end position="24"/>
    </location>
</feature>
<feature type="transmembrane region" description="Helical" evidence="10">
    <location>
        <begin position="257"/>
        <end position="278"/>
    </location>
</feature>
<feature type="region of interest" description="Disordered" evidence="9">
    <location>
        <begin position="1"/>
        <end position="58"/>
    </location>
</feature>
<dbReference type="InterPro" id="IPR005828">
    <property type="entry name" value="MFS_sugar_transport-like"/>
</dbReference>
<feature type="transmembrane region" description="Helical" evidence="10">
    <location>
        <begin position="229"/>
        <end position="251"/>
    </location>
</feature>
<keyword evidence="6 10" id="KW-0472">Membrane</keyword>
<accession>A0AA38XUC5</accession>
<feature type="transmembrane region" description="Helical" evidence="10">
    <location>
        <begin position="198"/>
        <end position="217"/>
    </location>
</feature>
<feature type="transmembrane region" description="Helical" evidence="10">
    <location>
        <begin position="345"/>
        <end position="363"/>
    </location>
</feature>
<evidence type="ECO:0000256" key="7">
    <source>
        <dbReference type="ARBA" id="ARBA00049119"/>
    </source>
</evidence>
<feature type="transmembrane region" description="Helical" evidence="10">
    <location>
        <begin position="414"/>
        <end position="438"/>
    </location>
</feature>
<feature type="transmembrane region" description="Helical" evidence="10">
    <location>
        <begin position="375"/>
        <end position="402"/>
    </location>
</feature>
<dbReference type="GO" id="GO:1904679">
    <property type="term" value="P:myo-inositol import across plasma membrane"/>
    <property type="evidence" value="ECO:0007669"/>
    <property type="project" value="TreeGrafter"/>
</dbReference>
<dbReference type="Proteomes" id="UP001172681">
    <property type="component" value="Unassembled WGS sequence"/>
</dbReference>
<feature type="transmembrane region" description="Helical" evidence="10">
    <location>
        <begin position="142"/>
        <end position="162"/>
    </location>
</feature>
<dbReference type="InterPro" id="IPR005829">
    <property type="entry name" value="Sugar_transporter_CS"/>
</dbReference>
<name>A0AA38XUC5_9EURO</name>
<evidence type="ECO:0000256" key="4">
    <source>
        <dbReference type="ARBA" id="ARBA00022692"/>
    </source>
</evidence>
<dbReference type="InterPro" id="IPR050814">
    <property type="entry name" value="Myo-inositol_Transporter"/>
</dbReference>
<dbReference type="PANTHER" id="PTHR48020:SF22">
    <property type="entry name" value="MAJOR FACILITATOR SUPERFAMILY (MFS) PROFILE DOMAIN-CONTAINING PROTEIN-RELATED"/>
    <property type="match status" value="1"/>
</dbReference>
<comment type="similarity">
    <text evidence="2 8">Belongs to the major facilitator superfamily. Sugar transporter (TC 2.A.1.1) family.</text>
</comment>
<comment type="caution">
    <text evidence="12">The sequence shown here is derived from an EMBL/GenBank/DDBJ whole genome shotgun (WGS) entry which is preliminary data.</text>
</comment>
<dbReference type="InterPro" id="IPR003663">
    <property type="entry name" value="Sugar/inositol_transpt"/>
</dbReference>
<feature type="transmembrane region" description="Helical" evidence="10">
    <location>
        <begin position="450"/>
        <end position="470"/>
    </location>
</feature>
<evidence type="ECO:0000313" key="13">
    <source>
        <dbReference type="Proteomes" id="UP001172681"/>
    </source>
</evidence>
<proteinExistence type="inferred from homology"/>
<organism evidence="12 13">
    <name type="scientific">Knufia peltigerae</name>
    <dbReference type="NCBI Taxonomy" id="1002370"/>
    <lineage>
        <taxon>Eukaryota</taxon>
        <taxon>Fungi</taxon>
        <taxon>Dikarya</taxon>
        <taxon>Ascomycota</taxon>
        <taxon>Pezizomycotina</taxon>
        <taxon>Eurotiomycetes</taxon>
        <taxon>Chaetothyriomycetidae</taxon>
        <taxon>Chaetothyriales</taxon>
        <taxon>Trichomeriaceae</taxon>
        <taxon>Knufia</taxon>
    </lineage>
</organism>
<evidence type="ECO:0000313" key="12">
    <source>
        <dbReference type="EMBL" id="KAJ9622834.1"/>
    </source>
</evidence>
<dbReference type="PRINTS" id="PR00171">
    <property type="entry name" value="SUGRTRNSPORT"/>
</dbReference>
<dbReference type="PROSITE" id="PS00216">
    <property type="entry name" value="SUGAR_TRANSPORT_1"/>
    <property type="match status" value="1"/>
</dbReference>
<evidence type="ECO:0000256" key="8">
    <source>
        <dbReference type="RuleBase" id="RU003346"/>
    </source>
</evidence>
<dbReference type="Gene3D" id="1.20.1250.20">
    <property type="entry name" value="MFS general substrate transporter like domains"/>
    <property type="match status" value="1"/>
</dbReference>
<evidence type="ECO:0000256" key="9">
    <source>
        <dbReference type="SAM" id="MobiDB-lite"/>
    </source>
</evidence>
<feature type="transmembrane region" description="Helical" evidence="10">
    <location>
        <begin position="169"/>
        <end position="192"/>
    </location>
</feature>
<dbReference type="PANTHER" id="PTHR48020">
    <property type="entry name" value="PROTON MYO-INOSITOL COTRANSPORTER"/>
    <property type="match status" value="1"/>
</dbReference>
<evidence type="ECO:0000256" key="2">
    <source>
        <dbReference type="ARBA" id="ARBA00010992"/>
    </source>
</evidence>
<dbReference type="GO" id="GO:0016020">
    <property type="term" value="C:membrane"/>
    <property type="evidence" value="ECO:0007669"/>
    <property type="project" value="UniProtKB-SubCell"/>
</dbReference>
<sequence length="591" mass="64206">MANRDHMAFEQAVQEKSRKFEHMETNQVGRSSLRPDSAMRASFDRRNSASAPGSRRDSIRRSFDKANLAMVFPDSTHVEVNDDDSTQDIDDIAVSWYVWLISATASIAGSLFGYDTGIISAVLVYLHSDLNNRPVTSSEKELITSLCSGGAFIGSIIAGLTADKYGRKIAIYVGCVLFTVGALLQAAAYTIAQMSVGRLVVGFGVGSAAMVVPLYVAEIAPTKVRGRLIGLNNMSITGGQVISYGIGAAFAHVPNGWRYMVGLGGVPAILLACLLPFCPESPRQLIYHGKIAEAEAVLAKIYKGASAEQVRAKAAVIAAACEEVKELNENQSRWGKIKQLHTNPANFRALVCACGLMVISQMSGFNTLMYYSSTLFALVGFSNPVAVGLVVSGTNFVMTWINMMCVDPIGRRRVLVSTVWGMSAGLIAVAVAFSFIPVDTHTLELQATKVTPPAIVVLVFIIWFVFFYGVSVGNTAWMSTDFFPMEVRATGTMWLTCSCWGSNIIVSSTFLSMMKGMTPSGAFGFYAAICGIGWILIILFYPEVSGLNLEEIGEVFQHGFGVKYARQLRKEKKQEIKERLKNQPRTRAVGH</sequence>
<feature type="domain" description="Major facilitator superfamily (MFS) profile" evidence="11">
    <location>
        <begin position="101"/>
        <end position="545"/>
    </location>
</feature>
<evidence type="ECO:0000256" key="1">
    <source>
        <dbReference type="ARBA" id="ARBA00004141"/>
    </source>
</evidence>
<evidence type="ECO:0000256" key="5">
    <source>
        <dbReference type="ARBA" id="ARBA00022989"/>
    </source>
</evidence>
<keyword evidence="3 8" id="KW-0813">Transport</keyword>
<protein>
    <recommendedName>
        <fullName evidence="11">Major facilitator superfamily (MFS) profile domain-containing protein</fullName>
    </recommendedName>
</protein>
<feature type="transmembrane region" description="Helical" evidence="10">
    <location>
        <begin position="96"/>
        <end position="122"/>
    </location>
</feature>
<dbReference type="PROSITE" id="PS50850">
    <property type="entry name" value="MFS"/>
    <property type="match status" value="1"/>
</dbReference>
<reference evidence="12" key="1">
    <citation type="submission" date="2022-10" db="EMBL/GenBank/DDBJ databases">
        <title>Culturing micro-colonial fungi from biological soil crusts in the Mojave desert and describing Neophaeococcomyces mojavensis, and introducing the new genera and species Taxawa tesnikishii.</title>
        <authorList>
            <person name="Kurbessoian T."/>
            <person name="Stajich J.E."/>
        </authorList>
    </citation>
    <scope>NUCLEOTIDE SEQUENCE</scope>
    <source>
        <strain evidence="12">TK_35</strain>
    </source>
</reference>
<dbReference type="InterPro" id="IPR020846">
    <property type="entry name" value="MFS_dom"/>
</dbReference>
<dbReference type="AlphaFoldDB" id="A0AA38XUC5"/>
<evidence type="ECO:0000259" key="11">
    <source>
        <dbReference type="PROSITE" id="PS50850"/>
    </source>
</evidence>
<dbReference type="GO" id="GO:0005366">
    <property type="term" value="F:myo-inositol:proton symporter activity"/>
    <property type="evidence" value="ECO:0007669"/>
    <property type="project" value="TreeGrafter"/>
</dbReference>
<feature type="transmembrane region" description="Helical" evidence="10">
    <location>
        <begin position="523"/>
        <end position="541"/>
    </location>
</feature>
<dbReference type="NCBIfam" id="TIGR00879">
    <property type="entry name" value="SP"/>
    <property type="match status" value="1"/>
</dbReference>
<dbReference type="Pfam" id="PF00083">
    <property type="entry name" value="Sugar_tr"/>
    <property type="match status" value="1"/>
</dbReference>